<dbReference type="PROSITE" id="PS50835">
    <property type="entry name" value="IG_LIKE"/>
    <property type="match status" value="2"/>
</dbReference>
<evidence type="ECO:0000259" key="1">
    <source>
        <dbReference type="PROSITE" id="PS50835"/>
    </source>
</evidence>
<reference evidence="2 3" key="1">
    <citation type="submission" date="2018-11" db="EMBL/GenBank/DDBJ databases">
        <authorList>
            <consortium name="Pathogen Informatics"/>
        </authorList>
    </citation>
    <scope>NUCLEOTIDE SEQUENCE [LARGE SCALE GENOMIC DNA]</scope>
</reference>
<gene>
    <name evidence="2" type="ORF">DILT_LOCUS9457</name>
</gene>
<feature type="domain" description="Ig-like" evidence="1">
    <location>
        <begin position="55"/>
        <end position="99"/>
    </location>
</feature>
<accession>A0A3P7P6A7</accession>
<organism evidence="2 3">
    <name type="scientific">Dibothriocephalus latus</name>
    <name type="common">Fish tapeworm</name>
    <name type="synonym">Diphyllobothrium latum</name>
    <dbReference type="NCBI Taxonomy" id="60516"/>
    <lineage>
        <taxon>Eukaryota</taxon>
        <taxon>Metazoa</taxon>
        <taxon>Spiralia</taxon>
        <taxon>Lophotrochozoa</taxon>
        <taxon>Platyhelminthes</taxon>
        <taxon>Cestoda</taxon>
        <taxon>Eucestoda</taxon>
        <taxon>Diphyllobothriidea</taxon>
        <taxon>Diphyllobothriidae</taxon>
        <taxon>Dibothriocephalus</taxon>
    </lineage>
</organism>
<name>A0A3P7P6A7_DIBLA</name>
<dbReference type="InterPro" id="IPR007110">
    <property type="entry name" value="Ig-like_dom"/>
</dbReference>
<dbReference type="Proteomes" id="UP000281553">
    <property type="component" value="Unassembled WGS sequence"/>
</dbReference>
<feature type="domain" description="Ig-like" evidence="1">
    <location>
        <begin position="154"/>
        <end position="206"/>
    </location>
</feature>
<dbReference type="AlphaFoldDB" id="A0A3P7P6A7"/>
<dbReference type="OrthoDB" id="10438650at2759"/>
<dbReference type="EMBL" id="UYRU01056901">
    <property type="protein sequence ID" value="VDN13626.1"/>
    <property type="molecule type" value="Genomic_DNA"/>
</dbReference>
<evidence type="ECO:0000313" key="3">
    <source>
        <dbReference type="Proteomes" id="UP000281553"/>
    </source>
</evidence>
<keyword evidence="3" id="KW-1185">Reference proteome</keyword>
<proteinExistence type="predicted"/>
<sequence>MLLQLKVFSDRFTQAFIFETGIFCFRKVVDQQTYVVSIESLTQQPSPRAPYYAECRIQPRPPYPIRFTWYFKGRHHSDDQRLRIPELNDYTTGEYTCQVIVTPPTGSPLVANATRSIYYRPVLPPDGAGHQTYRVSMEPLTQRIEHRAPYSAECRVQPTPRYPVRFTWYFKGRHHSQGERLNIPELNEYTSGEYTCQAALEQPSGSPLLVNATRTVYYRSTPPTDSGYLLYWLPCNSIKMPKQANMRVPGSN</sequence>
<dbReference type="InterPro" id="IPR013783">
    <property type="entry name" value="Ig-like_fold"/>
</dbReference>
<evidence type="ECO:0000313" key="2">
    <source>
        <dbReference type="EMBL" id="VDN13626.1"/>
    </source>
</evidence>
<dbReference type="Gene3D" id="2.60.40.10">
    <property type="entry name" value="Immunoglobulins"/>
    <property type="match status" value="2"/>
</dbReference>
<protein>
    <recommendedName>
        <fullName evidence="1">Ig-like domain-containing protein</fullName>
    </recommendedName>
</protein>
<dbReference type="InterPro" id="IPR036179">
    <property type="entry name" value="Ig-like_dom_sf"/>
</dbReference>
<dbReference type="SUPFAM" id="SSF48726">
    <property type="entry name" value="Immunoglobulin"/>
    <property type="match status" value="1"/>
</dbReference>